<dbReference type="PROSITE" id="PS00651">
    <property type="entry name" value="RIBOSOMAL_L9"/>
    <property type="match status" value="1"/>
</dbReference>
<dbReference type="Gene3D" id="3.10.430.100">
    <property type="entry name" value="Ribosomal protein L9, C-terminal domain"/>
    <property type="match status" value="1"/>
</dbReference>
<comment type="similarity">
    <text evidence="1 6">Belongs to the bacterial ribosomal protein bL9 family.</text>
</comment>
<keyword evidence="4 6" id="KW-0689">Ribosomal protein</keyword>
<dbReference type="HAMAP" id="MF_00503">
    <property type="entry name" value="Ribosomal_bL9"/>
    <property type="match status" value="1"/>
</dbReference>
<dbReference type="InterPro" id="IPR020070">
    <property type="entry name" value="Ribosomal_bL9_N"/>
</dbReference>
<geneLocation type="chloroplast" evidence="8"/>
<dbReference type="InterPro" id="IPR020069">
    <property type="entry name" value="Ribosomal_bL9_C"/>
</dbReference>
<proteinExistence type="inferred from homology"/>
<keyword evidence="8" id="KW-0934">Plastid</keyword>
<evidence type="ECO:0000256" key="3">
    <source>
        <dbReference type="ARBA" id="ARBA00022884"/>
    </source>
</evidence>
<accession>A0A1G4NVZ8</accession>
<evidence type="ECO:0000256" key="5">
    <source>
        <dbReference type="ARBA" id="ARBA00023274"/>
    </source>
</evidence>
<dbReference type="PANTHER" id="PTHR21368">
    <property type="entry name" value="50S RIBOSOMAL PROTEIN L9"/>
    <property type="match status" value="1"/>
</dbReference>
<dbReference type="Gene3D" id="3.40.5.10">
    <property type="entry name" value="Ribosomal protein L9, N-terminal domain"/>
    <property type="match status" value="1"/>
</dbReference>
<dbReference type="InterPro" id="IPR000244">
    <property type="entry name" value="Ribosomal_bL9"/>
</dbReference>
<dbReference type="Pfam" id="PF01281">
    <property type="entry name" value="Ribosomal_L9_N"/>
    <property type="match status" value="1"/>
</dbReference>
<dbReference type="RefSeq" id="YP_009314607.1">
    <property type="nucleotide sequence ID" value="NC_031662.1"/>
</dbReference>
<reference evidence="8" key="2">
    <citation type="submission" date="2016-10" db="EMBL/GenBank/DDBJ databases">
        <authorList>
            <person name="de Groot N.N."/>
        </authorList>
    </citation>
    <scope>NUCLEOTIDE SEQUENCE</scope>
    <source>
        <strain evidence="8">J.0256</strain>
    </source>
</reference>
<evidence type="ECO:0000256" key="1">
    <source>
        <dbReference type="ARBA" id="ARBA00010605"/>
    </source>
</evidence>
<dbReference type="GO" id="GO:0006412">
    <property type="term" value="P:translation"/>
    <property type="evidence" value="ECO:0007669"/>
    <property type="project" value="UniProtKB-UniRule"/>
</dbReference>
<evidence type="ECO:0000256" key="4">
    <source>
        <dbReference type="ARBA" id="ARBA00022980"/>
    </source>
</evidence>
<comment type="function">
    <text evidence="6">Binds to the 23S rRNA.</text>
</comment>
<gene>
    <name evidence="6 8" type="primary">rpl9</name>
    <name evidence="8" type="ORF">J0256_214</name>
</gene>
<keyword evidence="2 6" id="KW-0699">rRNA-binding</keyword>
<protein>
    <recommendedName>
        <fullName evidence="6">Large ribosomal subunit protein bL9c</fullName>
    </recommendedName>
</protein>
<dbReference type="EMBL" id="LT622870">
    <property type="protein sequence ID" value="SCW22861.1"/>
    <property type="molecule type" value="Genomic_DNA"/>
</dbReference>
<feature type="domain" description="Ribosomal protein L9" evidence="7">
    <location>
        <begin position="18"/>
        <end position="45"/>
    </location>
</feature>
<dbReference type="InterPro" id="IPR036935">
    <property type="entry name" value="Ribosomal_bL9_N_sf"/>
</dbReference>
<dbReference type="InterPro" id="IPR036791">
    <property type="entry name" value="Ribosomal_bL9_C_sf"/>
</dbReference>
<dbReference type="SUPFAM" id="SSF55653">
    <property type="entry name" value="Ribosomal protein L9 C-domain"/>
    <property type="match status" value="1"/>
</dbReference>
<reference evidence="8" key="1">
    <citation type="submission" date="2016-10" db="EMBL/GenBank/DDBJ databases">
        <title>Chloroplast genomes as a tool to resolve red algal phylogenies: a case study in the Nemaliales.</title>
        <authorList>
            <person name="Costa J.F."/>
            <person name="Lin S.M."/>
            <person name="Macaya E.C."/>
            <person name="Fernandez-Garcia C."/>
            <person name="Verbruggen H."/>
        </authorList>
    </citation>
    <scope>NUCLEOTIDE SEQUENCE</scope>
    <source>
        <strain evidence="8">J.0256</strain>
    </source>
</reference>
<dbReference type="AlphaFoldDB" id="A0A1G4NVZ8"/>
<evidence type="ECO:0000256" key="2">
    <source>
        <dbReference type="ARBA" id="ARBA00022730"/>
    </source>
</evidence>
<dbReference type="GO" id="GO:1990904">
    <property type="term" value="C:ribonucleoprotein complex"/>
    <property type="evidence" value="ECO:0007669"/>
    <property type="project" value="UniProtKB-KW"/>
</dbReference>
<dbReference type="GeneID" id="30000773"/>
<keyword evidence="5 6" id="KW-0687">Ribonucleoprotein</keyword>
<dbReference type="GO" id="GO:0005840">
    <property type="term" value="C:ribosome"/>
    <property type="evidence" value="ECO:0007669"/>
    <property type="project" value="UniProtKB-KW"/>
</dbReference>
<dbReference type="InterPro" id="IPR020594">
    <property type="entry name" value="Ribosomal_bL9_bac/chp"/>
</dbReference>
<dbReference type="InterPro" id="IPR009027">
    <property type="entry name" value="Ribosomal_bL9/RNase_H1_N"/>
</dbReference>
<dbReference type="SUPFAM" id="SSF55658">
    <property type="entry name" value="L9 N-domain-like"/>
    <property type="match status" value="1"/>
</dbReference>
<name>A0A1G4NVZ8_9FLOR</name>
<evidence type="ECO:0000256" key="6">
    <source>
        <dbReference type="HAMAP-Rule" id="MF_00503"/>
    </source>
</evidence>
<evidence type="ECO:0000259" key="7">
    <source>
        <dbReference type="PROSITE" id="PS00651"/>
    </source>
</evidence>
<dbReference type="NCBIfam" id="TIGR00158">
    <property type="entry name" value="L9"/>
    <property type="match status" value="1"/>
</dbReference>
<organism evidence="8">
    <name type="scientific">Liagoropsis maxima</name>
    <dbReference type="NCBI Taxonomy" id="1653392"/>
    <lineage>
        <taxon>Eukaryota</taxon>
        <taxon>Rhodophyta</taxon>
        <taxon>Florideophyceae</taxon>
        <taxon>Nemaliophycidae</taxon>
        <taxon>Nemaliales</taxon>
        <taxon>Liagoraceae</taxon>
        <taxon>Liagoropsis</taxon>
    </lineage>
</organism>
<dbReference type="GO" id="GO:0019843">
    <property type="term" value="F:rRNA binding"/>
    <property type="evidence" value="ECO:0007669"/>
    <property type="project" value="UniProtKB-UniRule"/>
</dbReference>
<comment type="subcellular location">
    <subcellularLocation>
        <location evidence="6">Plastid</location>
        <location evidence="6">Chloroplast</location>
    </subcellularLocation>
</comment>
<dbReference type="GO" id="GO:0009507">
    <property type="term" value="C:chloroplast"/>
    <property type="evidence" value="ECO:0007669"/>
    <property type="project" value="UniProtKB-SubCell"/>
</dbReference>
<sequence>MPNKNIQLILNKTTKHLGLAGDIIDVKKGYARNYLLPTKIAERVTKSRLNYIQQLEKQQILANEKRKNEAYNLKSQLDTINKFSLKRKISNNSNIFGSVTEKDIVDVIHNIVGMRIEKSQINLPEIKTLGQYNIDIHFIDNIQTTIKLQILPETI</sequence>
<keyword evidence="3 6" id="KW-0694">RNA-binding</keyword>
<keyword evidence="8" id="KW-0150">Chloroplast</keyword>
<dbReference type="Pfam" id="PF03948">
    <property type="entry name" value="Ribosomal_L9_C"/>
    <property type="match status" value="1"/>
</dbReference>
<dbReference type="GO" id="GO:0003735">
    <property type="term" value="F:structural constituent of ribosome"/>
    <property type="evidence" value="ECO:0007669"/>
    <property type="project" value="InterPro"/>
</dbReference>
<evidence type="ECO:0000313" key="8">
    <source>
        <dbReference type="EMBL" id="SCW22861.1"/>
    </source>
</evidence>